<feature type="region of interest" description="Disordered" evidence="1">
    <location>
        <begin position="91"/>
        <end position="111"/>
    </location>
</feature>
<dbReference type="AlphaFoldDB" id="A0A1X7VTE9"/>
<name>A0A1X7VTE9_AMPQE</name>
<dbReference type="EnsemblMetazoa" id="Aqu2.1.43159_001">
    <property type="protein sequence ID" value="Aqu2.1.43159_001"/>
    <property type="gene ID" value="Aqu2.1.43159"/>
</dbReference>
<sequence>MDSLMSLEPVVSDHCTLELRRLYDKTESSIRSLTALGVTVDSYSALLTPVFMSKLPSELQLTIARKVPQAEWKMIKILEVLQDELEARERASLLKNKPKDNPRRTREHATA</sequence>
<reference evidence="2" key="1">
    <citation type="submission" date="2017-05" db="UniProtKB">
        <authorList>
            <consortium name="EnsemblMetazoa"/>
        </authorList>
    </citation>
    <scope>IDENTIFICATION</scope>
</reference>
<dbReference type="InterPro" id="IPR005312">
    <property type="entry name" value="DUF1759"/>
</dbReference>
<protein>
    <submittedName>
        <fullName evidence="2">Uncharacterized protein</fullName>
    </submittedName>
</protein>
<evidence type="ECO:0000313" key="2">
    <source>
        <dbReference type="EnsemblMetazoa" id="Aqu2.1.43159_001"/>
    </source>
</evidence>
<organism evidence="2">
    <name type="scientific">Amphimedon queenslandica</name>
    <name type="common">Sponge</name>
    <dbReference type="NCBI Taxonomy" id="400682"/>
    <lineage>
        <taxon>Eukaryota</taxon>
        <taxon>Metazoa</taxon>
        <taxon>Porifera</taxon>
        <taxon>Demospongiae</taxon>
        <taxon>Heteroscleromorpha</taxon>
        <taxon>Haplosclerida</taxon>
        <taxon>Niphatidae</taxon>
        <taxon>Amphimedon</taxon>
    </lineage>
</organism>
<accession>A0A1X7VTE9</accession>
<evidence type="ECO:0000256" key="1">
    <source>
        <dbReference type="SAM" id="MobiDB-lite"/>
    </source>
</evidence>
<proteinExistence type="predicted"/>
<dbReference type="InParanoid" id="A0A1X7VTE9"/>
<dbReference type="Pfam" id="PF03564">
    <property type="entry name" value="DUF1759"/>
    <property type="match status" value="1"/>
</dbReference>